<gene>
    <name evidence="1" type="ORF">C241_16348</name>
</gene>
<proteinExistence type="predicted"/>
<evidence type="ECO:0000313" key="2">
    <source>
        <dbReference type="Proteomes" id="UP000017668"/>
    </source>
</evidence>
<keyword evidence="2" id="KW-1185">Reference proteome</keyword>
<dbReference type="EMBL" id="AMQQ01000023">
    <property type="protein sequence ID" value="EKJ94867.1"/>
    <property type="molecule type" value="Genomic_DNA"/>
</dbReference>
<reference evidence="1 2" key="1">
    <citation type="journal article" date="2013" name="Genome Announc.">
        <title>Genome Sequence of Rhizobium lupini HPC(L) Isolated from Saline Desert Soil, Kutch (Gujarat).</title>
        <authorList>
            <person name="Agarwal L."/>
            <person name="Purohit H.J."/>
        </authorList>
    </citation>
    <scope>NUCLEOTIDE SEQUENCE [LARGE SCALE GENOMIC DNA]</scope>
    <source>
        <strain evidence="2">HPC(L)</strain>
    </source>
</reference>
<dbReference type="Proteomes" id="UP000017668">
    <property type="component" value="Unassembled WGS sequence"/>
</dbReference>
<evidence type="ECO:0000313" key="1">
    <source>
        <dbReference type="EMBL" id="EKJ94867.1"/>
    </source>
</evidence>
<name>A0ABP2RQQ1_RHILU</name>
<protein>
    <submittedName>
        <fullName evidence="1">Uncharacterized protein</fullName>
    </submittedName>
</protein>
<sequence length="68" mass="7757">MLVIIFDGLDLHIPNRATESSMAMHDLLWLKADLDRSDFDDDNNMVHGGARMMRVCLQGGNPTWRSVR</sequence>
<organism evidence="1 2">
    <name type="scientific">Bradyrhizobium lupini HPC(L)</name>
    <dbReference type="NCBI Taxonomy" id="1229491"/>
    <lineage>
        <taxon>Bacteria</taxon>
        <taxon>Pseudomonadati</taxon>
        <taxon>Pseudomonadota</taxon>
        <taxon>Alphaproteobacteria</taxon>
        <taxon>Hyphomicrobiales</taxon>
        <taxon>Nitrobacteraceae</taxon>
        <taxon>Bradyrhizobium</taxon>
    </lineage>
</organism>
<comment type="caution">
    <text evidence="1">The sequence shown here is derived from an EMBL/GenBank/DDBJ whole genome shotgun (WGS) entry which is preliminary data.</text>
</comment>
<accession>A0ABP2RQQ1</accession>